<feature type="domain" description="PI3K/PI4K catalytic" evidence="7">
    <location>
        <begin position="3619"/>
        <end position="3950"/>
    </location>
</feature>
<keyword evidence="3" id="KW-0547">Nucleotide-binding</keyword>
<sequence length="4023" mass="469703">MSDQDVVKRLLEKLRQQLKNKNQSKCLEIIGILTEHIEGLASPSEVYYAVELLLEWNEQKIDVLRFLAKSLHILKSEKFNECNKKVFELIQTLTKKHPDKIKIYSKNIVDICTIYIQNVSTSAIEKESAVQTIHEVLSNNAFGDDVDLSKVITDVASIFKQKNPPMRFQQHSYQLLGLLSKNHPEKFLDSQAIELRNQMIATVQSLFKDDKASISMVVISGAVEGLKSHLIHFTPTIDEDPQFSEKLYECMFQLSDPDRLPNPTTRVAFRNNLQLIENYGGLHEIPTFFFRDYKSWHKTLKKWTNAKLYEDKSVGIFATNAFHQFIATTIENRNSIEDKQILLFFMKYFQETLESPNSQPHEIRIAIRGFGIMAGACQVLLESKYLSERFDLVMQRTQYSYYTNDRLKRRDVLEHLPHYVESLSKIMTHLNEISGLQLQSLETIMVILIKDFHFLSTAHHPLVASSLLETLLNLQKLGGKMLHDVMESIVWQGILWTCSHQSVYDLEENLENVKDWKETITYKKYLPLWSRLLSPLDENHEEISSLVYMHFINNLFKIVESLDLSTKKRKFYDESNNVEKEFSFSDPSLDLEPLRAENFQVLYNIVHFYSDLILLQSNECLEKNFLQWIEMWLENSIKLSFKHPLVSGFLQLIETALKVINRLNVTNATDFDMTKIEESLSFYIKSMIISRCQLLSSELQIATLRLVFQVPIDILIEFADEFIPIFVIGFNVGRSLLSIANQALTCFDKMLDSLSDDPKTREKLLQEVLPCLESFLSTRDSGDSKDFQKSLKNSFIIQTTIETDLTRFKKRILLTLGRFDPNDVKFILSKFDQKLVRDHVANVFRIRLLCEDPLIPNIFLDNLIERVCQLALSSSERTTKIAACELLHGLVLYIMGKNLDGAETLPLWKEICKNLIVLATDQDQTVRQLFEPLLMQMMHYFAQPSQILSSLTTVIIEVLMEMISYKKSSGVQDLSARLLREFILWVNKTTNRNQRQASPIKLVDLFFELRKMSIETNVSRRIGATLAFNNIYRIVREDEALIDVYWIYLLDTFAINFKNSEDFSVNLDDNSEQFEQITATMSHLTRVFVERSDIFHRASTERIRPNGFEGKTLIDVLKWLFKESGCHQHHSRYRHNCMEMFLKILPVCGVKEEICGKILNVEKILVVGERNGIATTPDLKHLSHIKAGIYGSIFKEICKWMESFLSSLDFYHWILTNDLVNSEQKNELFKHSVVLKIIYFFLKGFINKDIIDIVELANESHINTSQMNREARMYNRNVDNISVIRSLILVKIIDLFTISIEIDEVSEFLTKYQFEIFDITKQLIFLPQRLGYSYKTKNSLIKLPERIIKFISSINDHAPNEFKESLIEVLRTEVITNFNEVWQNCDKSLNEKTISLLESNKLRGIDLMLIQLKHVLSFDALAQQLLVKTAEVLLKKLFQCVVEEKLNVKRPKLLTPSAKAYASNIIQLCLKINDFLSTTVTFSFNDMQLMISQSSSIRHGEHFIETFKQPIFKLFTSNIKETIQLLVNEMKTTNDTNRLRIVAVLSELNDYIFKHCTDNKELLDVNLQTMIKHWPIIYQISQEMDNNLNSVDLAIINLITKMALTSPIELHELGNRLENLQIWLFNFLQNRNYSFELKSKGVFLLPCVASSNDTALNEKLMNDLNSMQYNMPLRSREFPEGSLARVGLVRFTEELFQALLTSRSPAVYRFIINITISDDAYIMESKLQRVQVNLMERLSSTEQEVIMNQTFDEFSTNKCEPEIRLKFVSRFLLTIMKNSHVNVMKSFIRQKMNLIWSLIEAPLNVDMENGFVNRCAGYMIIEAFAATVPCSIIEKESFTYGGKLEVKGTELIKDFIKKAMEVRTVITFIVDDPKRQELFRQFHCYCYRALASIVSNTKDNPLIYNLALFKESSKTGYIWRNFIDTKNEDLYGNFTQEFDELPSLREYIVSIKDLQTASTTSSQRKISSSIFEHSLSQSLTKTDLSHSVVFSNREALQRQQQRMEDEQQRTMRLQLESTPINNHEVMSVLVGVVNHMHKCRITPFMDFEKCDEKKFEWVLSLAEPLRSRNVHKNVRMFLAKLIENCRDVFVYYAKFLLGPVMSVIADKCCGLKMNFFITDLVTMLLSWSPVYKPTTMSEKEDACFIMKFLMENAYNERSEIFRLNLELIKKLVETWKEILVVKIPSQTLLDLLQKPLEEEMNLNLRCGIQLNAVLLINDIVPWKDSEQRKQFIAAIVNCFRHSNSQIYRAAAQLLGMCLHQIVGDCQMVEGDENFQIVSDITERLEKIRRKAGNDFNAFLQLLYGIQKSFPRILDPFMTLIKFSIPKAIGKIKTIYLEMFLARLEIEGEFVYREIISMGIKNLLKQNEFQLISLHIANKSLEYLKNDEIESLMNDLMPLVNSPRDDVRRILYEMMIFIVERFKSDEMSSLIRKKAIEIILKGFIDNNVEIRNRVANFLSLDNELPKDFIGRFRVLLEKFYDPNIGREFLHYSTQLLLDISIRNPQSKERLLDYDSTKDKDFFEYPIETKMNSKRSLPPLFVQSQQKTLIAGDGSYYDQMVRATQLGNDTMMFTPTQDPMILTQVSQSFNFQQTQNSLFFNLKPQYLDMRSRSFTPNSAADDDIEARIARKKEGKRHDEAFDYLRHRILRQHEENRSKDYAMKAIDRRNFQEARSREKFRQSREGKEVKLYRRYRLGELPDFFFNTLAVLLPLQALAKIDDQIARDVFISIFQSIIQILKQKESGEETENDFFQSINNSIMSILKQNLNSKNSDTFLMMTLIEMTMKSGKYLEISPDVLVNISVMNNMMVTGVLFLESQLNYLLNNEENNETDEIEEPQQKRIKLDNNDDIKLHHWLKLIELYYKMNEYEVIAGIFTEKLNLMPETRHQLIKAIDYESNERFFDANGIYDKLIHQNLWRNTSEKEFYYQSKFFCLEKLSDWRVITEEIRNQFNSYNDAWDEKFPFYKETLLPHLMKSELRMILNNDQDVDDEFMKILEEWINDDVKCKYLKENFPEEIIMLHILDSKIAEGQLEAEKAIRFCCEEFSGLERFDEKHKCLLKARNIAELTNFIHLTTSTDVSMIEKKVKQLLHSWKTSKPIPSDSLVLWHDLLAYRRNFHRILEENYEKFGNVTEDSFDYLLNIQRNISNVAFAQKNCDAAKFIINGLKDEIRKKSSNEMIKKYKLAVGKYSMMVADQKLTSVDEKMMKLYNGMKSLVNGIIKAEIEGEVEVPQIKIEAYSCASEISLRLWRIYKKCSEDETIEIPADFSREILKLLDVSDDVDTSNVTDHLLRFSELSLKFGRKLAQKILDTNYSMENETMLGEVHHKLGQFYYQVYESGALTSKEIQIKILESIFRAITHGSSDAKFFIPWILQLPYLKNNELTSQFNNQLTLVPEWNFISYISQMMSNYDFEADCYLDELLMRIATKYPNALYFPFELSFNNHNKITTKMKENVFKIRETISNPTIDMFMKCLQCLVVPEKMIQAHFKDFEFEIESKLPEMNTKMFQDAVKVFYKNVFENNENLKGTSFSIIHEFKAKIREVFNMKWNQKTKSFLHELRFQIENLGKHRRGIETLEVHKLCNWFAEYKWCGENDFIEIPGQYVGDRKPFIEQHVKIVRFETRLKVFRSKQQPIEIKMYGSDGKSYSFIIKYGEDLRQDQRIQQALCTMSRQLTMDKNCLKNKLKIQTYEVVPINSTCGMISVVEDATTMADFLNKTTSNFLQKSLYDFIPEIRNEYKNFLIGNENFTTFSNAYTNALLRRGKGAMAEEFASFEALLPQDIIRRSLMESAFSMETYYILRQNFITSMTAMNVAHWLLGIGDRHMNNILIDMKTGKLIGIDFGVAFGAATTLSIPELVPFRLTSHFVNVVEPLGVNGMIRKNMNHVMRCFRHFSQTILICLEMFVREPTLDWLHGSKMKKNIENANVSMGISDWNPEQRIAIVERKLKGENPVRIVKDEMSVSEIANNKQLYDAYCNLAEGDENNFRSQIGEKDLSVEDQVQCLIEMATDKAILANMYLGWDPWI</sequence>
<dbReference type="PROSITE" id="PS00915">
    <property type="entry name" value="PI3_4_KINASE_1"/>
    <property type="match status" value="1"/>
</dbReference>
<dbReference type="PROSITE" id="PS51190">
    <property type="entry name" value="FATC"/>
    <property type="match status" value="1"/>
</dbReference>
<gene>
    <name evidence="9" type="ORF">CLUMA_CG005456</name>
</gene>
<dbReference type="Pfam" id="PF20502">
    <property type="entry name" value="DNAPKcs_CC1-2"/>
    <property type="match status" value="1"/>
</dbReference>
<evidence type="ECO:0000256" key="1">
    <source>
        <dbReference type="ARBA" id="ARBA00012513"/>
    </source>
</evidence>
<keyword evidence="4" id="KW-0418">Kinase</keyword>
<reference evidence="9 10" key="1">
    <citation type="submission" date="2015-04" db="EMBL/GenBank/DDBJ databases">
        <authorList>
            <person name="Syromyatnikov M.Y."/>
            <person name="Popov V.N."/>
        </authorList>
    </citation>
    <scope>NUCLEOTIDE SEQUENCE [LARGE SCALE GENOMIC DNA]</scope>
</reference>
<protein>
    <recommendedName>
        <fullName evidence="1">non-specific serine/threonine protein kinase</fullName>
        <ecNumber evidence="1">2.7.11.1</ecNumber>
    </recommendedName>
</protein>
<dbReference type="GO" id="GO:0000723">
    <property type="term" value="P:telomere maintenance"/>
    <property type="evidence" value="ECO:0007669"/>
    <property type="project" value="TreeGrafter"/>
</dbReference>
<dbReference type="Gene3D" id="3.30.1010.10">
    <property type="entry name" value="Phosphatidylinositol 3-kinase Catalytic Subunit, Chain A, domain 4"/>
    <property type="match status" value="1"/>
</dbReference>
<dbReference type="InterPro" id="IPR036940">
    <property type="entry name" value="PI3/4_kinase_cat_sf"/>
</dbReference>
<evidence type="ECO:0000259" key="7">
    <source>
        <dbReference type="PROSITE" id="PS50290"/>
    </source>
</evidence>
<organism evidence="9 10">
    <name type="scientific">Clunio marinus</name>
    <dbReference type="NCBI Taxonomy" id="568069"/>
    <lineage>
        <taxon>Eukaryota</taxon>
        <taxon>Metazoa</taxon>
        <taxon>Ecdysozoa</taxon>
        <taxon>Arthropoda</taxon>
        <taxon>Hexapoda</taxon>
        <taxon>Insecta</taxon>
        <taxon>Pterygota</taxon>
        <taxon>Neoptera</taxon>
        <taxon>Endopterygota</taxon>
        <taxon>Diptera</taxon>
        <taxon>Nematocera</taxon>
        <taxon>Chironomoidea</taxon>
        <taxon>Chironomidae</taxon>
        <taxon>Clunio</taxon>
    </lineage>
</organism>
<dbReference type="SUPFAM" id="SSF48371">
    <property type="entry name" value="ARM repeat"/>
    <property type="match status" value="2"/>
</dbReference>
<dbReference type="SUPFAM" id="SSF56112">
    <property type="entry name" value="Protein kinase-like (PK-like)"/>
    <property type="match status" value="1"/>
</dbReference>
<evidence type="ECO:0000313" key="10">
    <source>
        <dbReference type="Proteomes" id="UP000183832"/>
    </source>
</evidence>
<dbReference type="InterPro" id="IPR018936">
    <property type="entry name" value="PI3/4_kinase_CS"/>
</dbReference>
<dbReference type="Pfam" id="PF20500">
    <property type="entry name" value="DNA-PKcs_N"/>
    <property type="match status" value="1"/>
</dbReference>
<keyword evidence="10" id="KW-1185">Reference proteome</keyword>
<dbReference type="InterPro" id="IPR046804">
    <property type="entry name" value="DNA-PKcs_N"/>
</dbReference>
<keyword evidence="2" id="KW-0808">Transferase</keyword>
<dbReference type="STRING" id="568069.A0A1J1HWB4"/>
<evidence type="ECO:0000256" key="3">
    <source>
        <dbReference type="ARBA" id="ARBA00022741"/>
    </source>
</evidence>
<dbReference type="EMBL" id="CVRI01000021">
    <property type="protein sequence ID" value="CRK91834.1"/>
    <property type="molecule type" value="Genomic_DNA"/>
</dbReference>
<dbReference type="InterPro" id="IPR045581">
    <property type="entry name" value="DNAPKcs_CC5"/>
</dbReference>
<dbReference type="Gene3D" id="1.10.1070.11">
    <property type="entry name" value="Phosphatidylinositol 3-/4-kinase, catalytic domain"/>
    <property type="match status" value="1"/>
</dbReference>
<dbReference type="InterPro" id="IPR011009">
    <property type="entry name" value="Kinase-like_dom_sf"/>
</dbReference>
<keyword evidence="6" id="KW-0227">DNA damage</keyword>
<accession>A0A1J1HWB4</accession>
<feature type="domain" description="FATC" evidence="8">
    <location>
        <begin position="3991"/>
        <end position="4023"/>
    </location>
</feature>
<dbReference type="SMART" id="SM01344">
    <property type="entry name" value="NUC194"/>
    <property type="match status" value="1"/>
</dbReference>
<name>A0A1J1HWB4_9DIPT</name>
<dbReference type="SMART" id="SM00146">
    <property type="entry name" value="PI3Kc"/>
    <property type="match status" value="1"/>
</dbReference>
<dbReference type="Pfam" id="PF02260">
    <property type="entry name" value="FATC"/>
    <property type="match status" value="1"/>
</dbReference>
<evidence type="ECO:0000256" key="6">
    <source>
        <dbReference type="ARBA" id="ARBA00023204"/>
    </source>
</evidence>
<dbReference type="OrthoDB" id="431717at2759"/>
<evidence type="ECO:0000256" key="5">
    <source>
        <dbReference type="ARBA" id="ARBA00022840"/>
    </source>
</evidence>
<dbReference type="InterPro" id="IPR050517">
    <property type="entry name" value="DDR_Repair_Kinase"/>
</dbReference>
<dbReference type="GO" id="GO:0006303">
    <property type="term" value="P:double-strand break repair via nonhomologous end joining"/>
    <property type="evidence" value="ECO:0007669"/>
    <property type="project" value="InterPro"/>
</dbReference>
<evidence type="ECO:0000259" key="8">
    <source>
        <dbReference type="PROSITE" id="PS51190"/>
    </source>
</evidence>
<dbReference type="InterPro" id="IPR003152">
    <property type="entry name" value="FATC_dom"/>
</dbReference>
<dbReference type="InterPro" id="IPR016024">
    <property type="entry name" value="ARM-type_fold"/>
</dbReference>
<evidence type="ECO:0000313" key="9">
    <source>
        <dbReference type="EMBL" id="CRK91834.1"/>
    </source>
</evidence>
<evidence type="ECO:0000256" key="2">
    <source>
        <dbReference type="ARBA" id="ARBA00022679"/>
    </source>
</evidence>
<dbReference type="InterPro" id="IPR012582">
    <property type="entry name" value="DNAPKcs_CC3"/>
</dbReference>
<dbReference type="SMART" id="SM01343">
    <property type="entry name" value="FATC"/>
    <property type="match status" value="1"/>
</dbReference>
<dbReference type="Proteomes" id="UP000183832">
    <property type="component" value="Unassembled WGS sequence"/>
</dbReference>
<dbReference type="Pfam" id="PF08163">
    <property type="entry name" value="DNAPKcs_CC3"/>
    <property type="match status" value="1"/>
</dbReference>
<dbReference type="PANTHER" id="PTHR11139:SF68">
    <property type="entry name" value="DNA-DEPENDENT PROTEIN KINASE CATALYTIC SUBUNIT"/>
    <property type="match status" value="1"/>
</dbReference>
<evidence type="ECO:0000256" key="4">
    <source>
        <dbReference type="ARBA" id="ARBA00022777"/>
    </source>
</evidence>
<dbReference type="InterPro" id="IPR000403">
    <property type="entry name" value="PI3/4_kinase_cat_dom"/>
</dbReference>
<dbReference type="PANTHER" id="PTHR11139">
    <property type="entry name" value="ATAXIA TELANGIECTASIA MUTATED ATM -RELATED"/>
    <property type="match status" value="1"/>
</dbReference>
<proteinExistence type="predicted"/>
<dbReference type="GO" id="GO:0004674">
    <property type="term" value="F:protein serine/threonine kinase activity"/>
    <property type="evidence" value="ECO:0007669"/>
    <property type="project" value="UniProtKB-EC"/>
</dbReference>
<keyword evidence="6" id="KW-0234">DNA repair</keyword>
<dbReference type="InterPro" id="IPR046803">
    <property type="entry name" value="DNAPKcs_CC1-2"/>
</dbReference>
<dbReference type="Pfam" id="PF00454">
    <property type="entry name" value="PI3_PI4_kinase"/>
    <property type="match status" value="1"/>
</dbReference>
<dbReference type="EC" id="2.7.11.1" evidence="1"/>
<keyword evidence="5" id="KW-0067">ATP-binding</keyword>
<dbReference type="GO" id="GO:0005634">
    <property type="term" value="C:nucleus"/>
    <property type="evidence" value="ECO:0007669"/>
    <property type="project" value="InterPro"/>
</dbReference>
<dbReference type="GO" id="GO:0008630">
    <property type="term" value="P:intrinsic apoptotic signaling pathway in response to DNA damage"/>
    <property type="evidence" value="ECO:0007669"/>
    <property type="project" value="TreeGrafter"/>
</dbReference>
<dbReference type="Pfam" id="PF19704">
    <property type="entry name" value="DNAPKcs_CC5"/>
    <property type="match status" value="1"/>
</dbReference>
<dbReference type="GO" id="GO:0005524">
    <property type="term" value="F:ATP binding"/>
    <property type="evidence" value="ECO:0007669"/>
    <property type="project" value="UniProtKB-KW"/>
</dbReference>
<dbReference type="PROSITE" id="PS50290">
    <property type="entry name" value="PI3_4_KINASE_3"/>
    <property type="match status" value="1"/>
</dbReference>